<evidence type="ECO:0000313" key="3">
    <source>
        <dbReference type="Proteomes" id="UP001357733"/>
    </source>
</evidence>
<dbReference type="EMBL" id="JAYKOT010000001">
    <property type="protein sequence ID" value="MEB3428509.1"/>
    <property type="molecule type" value="Genomic_DNA"/>
</dbReference>
<evidence type="ECO:0000313" key="2">
    <source>
        <dbReference type="EMBL" id="MEB3428509.1"/>
    </source>
</evidence>
<organism evidence="2 3">
    <name type="scientific">Citroniella saccharovorans</name>
    <dbReference type="NCBI Taxonomy" id="2053367"/>
    <lineage>
        <taxon>Bacteria</taxon>
        <taxon>Bacillati</taxon>
        <taxon>Bacillota</taxon>
        <taxon>Tissierellia</taxon>
        <taxon>Tissierellales</taxon>
        <taxon>Peptoniphilaceae</taxon>
        <taxon>Citroniella</taxon>
    </lineage>
</organism>
<sequence>MKKKAPRPNKKREKLNSSNRIGKDKVLDLLKKKQMESLRKTMDGDEN</sequence>
<proteinExistence type="predicted"/>
<dbReference type="RefSeq" id="WP_324618593.1">
    <property type="nucleotide sequence ID" value="NZ_JAYKOT010000001.1"/>
</dbReference>
<feature type="region of interest" description="Disordered" evidence="1">
    <location>
        <begin position="1"/>
        <end position="47"/>
    </location>
</feature>
<dbReference type="Proteomes" id="UP001357733">
    <property type="component" value="Unassembled WGS sequence"/>
</dbReference>
<dbReference type="AlphaFoldDB" id="A0AAW9MNB7"/>
<feature type="compositionally biased region" description="Basic residues" evidence="1">
    <location>
        <begin position="1"/>
        <end position="13"/>
    </location>
</feature>
<evidence type="ECO:0000256" key="1">
    <source>
        <dbReference type="SAM" id="MobiDB-lite"/>
    </source>
</evidence>
<keyword evidence="3" id="KW-1185">Reference proteome</keyword>
<name>A0AAW9MNB7_9FIRM</name>
<reference evidence="2 3" key="1">
    <citation type="submission" date="2024-01" db="EMBL/GenBank/DDBJ databases">
        <title>Complete genome sequence of Citroniella saccharovorans strain M6.X9, isolated from human fecal sample.</title>
        <authorList>
            <person name="Cheng G."/>
            <person name="Westerholm M."/>
            <person name="Schnurer A."/>
        </authorList>
    </citation>
    <scope>NUCLEOTIDE SEQUENCE [LARGE SCALE GENOMIC DNA]</scope>
    <source>
        <strain evidence="2 3">DSM 29873</strain>
    </source>
</reference>
<gene>
    <name evidence="2" type="ORF">VLK81_00365</name>
</gene>
<protein>
    <submittedName>
        <fullName evidence="2">Uncharacterized protein</fullName>
    </submittedName>
</protein>
<comment type="caution">
    <text evidence="2">The sequence shown here is derived from an EMBL/GenBank/DDBJ whole genome shotgun (WGS) entry which is preliminary data.</text>
</comment>
<accession>A0AAW9MNB7</accession>
<feature type="compositionally biased region" description="Basic and acidic residues" evidence="1">
    <location>
        <begin position="21"/>
        <end position="47"/>
    </location>
</feature>